<organism evidence="1 2">
    <name type="scientific">Caerostris extrusa</name>
    <name type="common">Bark spider</name>
    <name type="synonym">Caerostris bankana</name>
    <dbReference type="NCBI Taxonomy" id="172846"/>
    <lineage>
        <taxon>Eukaryota</taxon>
        <taxon>Metazoa</taxon>
        <taxon>Ecdysozoa</taxon>
        <taxon>Arthropoda</taxon>
        <taxon>Chelicerata</taxon>
        <taxon>Arachnida</taxon>
        <taxon>Araneae</taxon>
        <taxon>Araneomorphae</taxon>
        <taxon>Entelegynae</taxon>
        <taxon>Araneoidea</taxon>
        <taxon>Araneidae</taxon>
        <taxon>Caerostris</taxon>
    </lineage>
</organism>
<dbReference type="Proteomes" id="UP001054945">
    <property type="component" value="Unassembled WGS sequence"/>
</dbReference>
<keyword evidence="2" id="KW-1185">Reference proteome</keyword>
<evidence type="ECO:0000313" key="2">
    <source>
        <dbReference type="Proteomes" id="UP001054945"/>
    </source>
</evidence>
<reference evidence="1 2" key="1">
    <citation type="submission" date="2021-06" db="EMBL/GenBank/DDBJ databases">
        <title>Caerostris extrusa draft genome.</title>
        <authorList>
            <person name="Kono N."/>
            <person name="Arakawa K."/>
        </authorList>
    </citation>
    <scope>NUCLEOTIDE SEQUENCE [LARGE SCALE GENOMIC DNA]</scope>
</reference>
<dbReference type="AlphaFoldDB" id="A0AAV4XMW8"/>
<name>A0AAV4XMW8_CAEEX</name>
<proteinExistence type="predicted"/>
<accession>A0AAV4XMW8</accession>
<comment type="caution">
    <text evidence="1">The sequence shown here is derived from an EMBL/GenBank/DDBJ whole genome shotgun (WGS) entry which is preliminary data.</text>
</comment>
<dbReference type="PROSITE" id="PS51257">
    <property type="entry name" value="PROKAR_LIPOPROTEIN"/>
    <property type="match status" value="1"/>
</dbReference>
<evidence type="ECO:0000313" key="1">
    <source>
        <dbReference type="EMBL" id="GIY96311.1"/>
    </source>
</evidence>
<gene>
    <name evidence="1" type="ORF">CEXT_49361</name>
</gene>
<sequence length="91" mass="9966">MGMGIQKIKESPKYSAYPTDNTINTFCTVMACDVAGKEEEKDGRGTLNPNREKLQTIINKTAQTVTQHPPEERFGGSFEGGGKKKTCSILI</sequence>
<protein>
    <submittedName>
        <fullName evidence="1">Uncharacterized protein</fullName>
    </submittedName>
</protein>
<dbReference type="EMBL" id="BPLR01000645">
    <property type="protein sequence ID" value="GIY96311.1"/>
    <property type="molecule type" value="Genomic_DNA"/>
</dbReference>